<dbReference type="EMBL" id="GBRH01217788">
    <property type="protein sequence ID" value="JAD80107.1"/>
    <property type="molecule type" value="Transcribed_RNA"/>
</dbReference>
<organism evidence="2">
    <name type="scientific">Arundo donax</name>
    <name type="common">Giant reed</name>
    <name type="synonym">Donax arundinaceus</name>
    <dbReference type="NCBI Taxonomy" id="35708"/>
    <lineage>
        <taxon>Eukaryota</taxon>
        <taxon>Viridiplantae</taxon>
        <taxon>Streptophyta</taxon>
        <taxon>Embryophyta</taxon>
        <taxon>Tracheophyta</taxon>
        <taxon>Spermatophyta</taxon>
        <taxon>Magnoliopsida</taxon>
        <taxon>Liliopsida</taxon>
        <taxon>Poales</taxon>
        <taxon>Poaceae</taxon>
        <taxon>PACMAD clade</taxon>
        <taxon>Arundinoideae</taxon>
        <taxon>Arundineae</taxon>
        <taxon>Arundo</taxon>
    </lineage>
</organism>
<reference evidence="2" key="1">
    <citation type="submission" date="2014-09" db="EMBL/GenBank/DDBJ databases">
        <authorList>
            <person name="Magalhaes I.L.F."/>
            <person name="Oliveira U."/>
            <person name="Santos F.R."/>
            <person name="Vidigal T.H.D.A."/>
            <person name="Brescovit A.D."/>
            <person name="Santos A.J."/>
        </authorList>
    </citation>
    <scope>NUCLEOTIDE SEQUENCE</scope>
    <source>
        <tissue evidence="2">Shoot tissue taken approximately 20 cm above the soil surface</tissue>
    </source>
</reference>
<evidence type="ECO:0000313" key="2">
    <source>
        <dbReference type="EMBL" id="JAD80107.1"/>
    </source>
</evidence>
<name>A0A0A9D8R6_ARUDO</name>
<sequence length="104" mass="11703">MRLAYLIGYGIEIEKSPVNSASLSMLPWPKPATWPSIPPDSSAEIMAKEKVSIFQLFFMASNSISCGWFFIFKSHLSYIFGPYLSQLMRSACLKQVTKPCFPSL</sequence>
<dbReference type="AlphaFoldDB" id="A0A0A9D8R6"/>
<keyword evidence="1" id="KW-1133">Transmembrane helix</keyword>
<proteinExistence type="predicted"/>
<reference evidence="2" key="2">
    <citation type="journal article" date="2015" name="Data Brief">
        <title>Shoot transcriptome of the giant reed, Arundo donax.</title>
        <authorList>
            <person name="Barrero R.A."/>
            <person name="Guerrero F.D."/>
            <person name="Moolhuijzen P."/>
            <person name="Goolsby J.A."/>
            <person name="Tidwell J."/>
            <person name="Bellgard S.E."/>
            <person name="Bellgard M.I."/>
        </authorList>
    </citation>
    <scope>NUCLEOTIDE SEQUENCE</scope>
    <source>
        <tissue evidence="2">Shoot tissue taken approximately 20 cm above the soil surface</tissue>
    </source>
</reference>
<accession>A0A0A9D8R6</accession>
<protein>
    <submittedName>
        <fullName evidence="2">Uncharacterized protein</fullName>
    </submittedName>
</protein>
<keyword evidence="1" id="KW-0812">Transmembrane</keyword>
<feature type="transmembrane region" description="Helical" evidence="1">
    <location>
        <begin position="53"/>
        <end position="72"/>
    </location>
</feature>
<evidence type="ECO:0000256" key="1">
    <source>
        <dbReference type="SAM" id="Phobius"/>
    </source>
</evidence>
<keyword evidence="1" id="KW-0472">Membrane</keyword>